<feature type="coiled-coil region" evidence="1">
    <location>
        <begin position="61"/>
        <end position="120"/>
    </location>
</feature>
<keyword evidence="1" id="KW-0175">Coiled coil</keyword>
<evidence type="ECO:0000313" key="2">
    <source>
        <dbReference type="EMBL" id="ARF12590.1"/>
    </source>
</evidence>
<accession>A0A1V0SLI8</accession>
<name>A0A1V0SLI8_9VIRU</name>
<evidence type="ECO:0000256" key="1">
    <source>
        <dbReference type="SAM" id="Coils"/>
    </source>
</evidence>
<sequence>MVHCPLCNAYVTATYCQKYHNHIEICKKNYDLHLQNERLKVDLKHHQRHHQQHKELIKEQVQEVSTGVKKMKAEIESLREEKNKLQMRKIKQEQQLKESLRQQEKMAKRLEDKVEKVQYVVMKPATFEWPRPQPTPSIINNYTTVNIINYGTINLTQKYPQNNFSKKVIDQASTVDLKQIDTPEKFNEFLEFIQRQDDEMIAKCICNEEGIKNKSYGYALLADASAIVHNRLVEVDPKNEVVEVAKGFIEDCKPEISDVD</sequence>
<gene>
    <name evidence="2" type="ORF">Klosneuvirus_8_14</name>
</gene>
<dbReference type="EMBL" id="KY684115">
    <property type="protein sequence ID" value="ARF12590.1"/>
    <property type="molecule type" value="Genomic_DNA"/>
</dbReference>
<reference evidence="2" key="1">
    <citation type="journal article" date="2017" name="Science">
        <title>Giant viruses with an expanded complement of translation system components.</title>
        <authorList>
            <person name="Schulz F."/>
            <person name="Yutin N."/>
            <person name="Ivanova N.N."/>
            <person name="Ortega D.R."/>
            <person name="Lee T.K."/>
            <person name="Vierheilig J."/>
            <person name="Daims H."/>
            <person name="Horn M."/>
            <person name="Wagner M."/>
            <person name="Jensen G.J."/>
            <person name="Kyrpides N.C."/>
            <person name="Koonin E.V."/>
            <person name="Woyke T."/>
        </authorList>
    </citation>
    <scope>NUCLEOTIDE SEQUENCE</scope>
    <source>
        <strain evidence="2">KNV1</strain>
    </source>
</reference>
<protein>
    <submittedName>
        <fullName evidence="2">Uncharacterized protein</fullName>
    </submittedName>
</protein>
<proteinExistence type="predicted"/>
<organism evidence="2">
    <name type="scientific">Klosneuvirus KNV1</name>
    <dbReference type="NCBI Taxonomy" id="1977640"/>
    <lineage>
        <taxon>Viruses</taxon>
        <taxon>Varidnaviria</taxon>
        <taxon>Bamfordvirae</taxon>
        <taxon>Nucleocytoviricota</taxon>
        <taxon>Megaviricetes</taxon>
        <taxon>Imitervirales</taxon>
        <taxon>Mimiviridae</taxon>
        <taxon>Klosneuvirinae</taxon>
        <taxon>Klosneuvirus</taxon>
    </lineage>
</organism>